<protein>
    <submittedName>
        <fullName evidence="2">Pimeloyl-ACP methyl ester carboxylesterase</fullName>
    </submittedName>
</protein>
<organism evidence="2 3">
    <name type="scientific">Natronobacterium texcoconense</name>
    <dbReference type="NCBI Taxonomy" id="1095778"/>
    <lineage>
        <taxon>Archaea</taxon>
        <taxon>Methanobacteriati</taxon>
        <taxon>Methanobacteriota</taxon>
        <taxon>Stenosarchaea group</taxon>
        <taxon>Halobacteria</taxon>
        <taxon>Halobacteriales</taxon>
        <taxon>Natrialbaceae</taxon>
        <taxon>Natronobacterium</taxon>
    </lineage>
</organism>
<sequence length="322" mass="35286">MGFDTDRVKPGLATRIAGSLVRYVIHPFSRAIERLVSIYRSSTGRRVLERAYTDALRDLEVDVGKRRVETRHGTTHVLLAGPADGEPLLLFHGGNATNPMTLSWYTGLADEYRLIAPDTVGQPGYSAENRIDPNGDGYGEWVVDLLEAFGLQRVPMIGTSYGSGIVLRTAAMAPDRIDRAALVVPAGFGTGSLASLLRVGLPSVLYRFLGSEWLLEYVLQSIVTEPTRDPVVRDTVGASLRHVQLEREFPEATANELADFDAPVALFVAENDPFFPPDAIVSRARDRLQSLSTVEVLSGENHILSSAARDHVMASLREFLEK</sequence>
<dbReference type="STRING" id="1095778.SAMN04489842_3318"/>
<evidence type="ECO:0000259" key="1">
    <source>
        <dbReference type="Pfam" id="PF00561"/>
    </source>
</evidence>
<name>A0A1H1I932_NATTX</name>
<evidence type="ECO:0000313" key="3">
    <source>
        <dbReference type="Proteomes" id="UP000198848"/>
    </source>
</evidence>
<dbReference type="PRINTS" id="PR00111">
    <property type="entry name" value="ABHYDROLASE"/>
</dbReference>
<reference evidence="3" key="1">
    <citation type="submission" date="2016-10" db="EMBL/GenBank/DDBJ databases">
        <authorList>
            <person name="Varghese N."/>
            <person name="Submissions S."/>
        </authorList>
    </citation>
    <scope>NUCLEOTIDE SEQUENCE [LARGE SCALE GENOMIC DNA]</scope>
    <source>
        <strain evidence="3">DSM 24767</strain>
    </source>
</reference>
<accession>A0A1H1I932</accession>
<gene>
    <name evidence="2" type="ORF">SAMN04489842_3318</name>
</gene>
<dbReference type="SUPFAM" id="SSF53474">
    <property type="entry name" value="alpha/beta-Hydrolases"/>
    <property type="match status" value="1"/>
</dbReference>
<dbReference type="Proteomes" id="UP000198848">
    <property type="component" value="Unassembled WGS sequence"/>
</dbReference>
<evidence type="ECO:0000313" key="2">
    <source>
        <dbReference type="EMBL" id="SDR34152.1"/>
    </source>
</evidence>
<keyword evidence="3" id="KW-1185">Reference proteome</keyword>
<dbReference type="GO" id="GO:0016020">
    <property type="term" value="C:membrane"/>
    <property type="evidence" value="ECO:0007669"/>
    <property type="project" value="TreeGrafter"/>
</dbReference>
<dbReference type="AlphaFoldDB" id="A0A1H1I932"/>
<dbReference type="InterPro" id="IPR000073">
    <property type="entry name" value="AB_hydrolase_1"/>
</dbReference>
<dbReference type="Gene3D" id="3.40.50.1820">
    <property type="entry name" value="alpha/beta hydrolase"/>
    <property type="match status" value="1"/>
</dbReference>
<feature type="domain" description="AB hydrolase-1" evidence="1">
    <location>
        <begin position="87"/>
        <end position="206"/>
    </location>
</feature>
<dbReference type="PANTHER" id="PTHR43798:SF33">
    <property type="entry name" value="HYDROLASE, PUTATIVE (AFU_ORTHOLOGUE AFUA_2G14860)-RELATED"/>
    <property type="match status" value="1"/>
</dbReference>
<dbReference type="EMBL" id="FNLC01000004">
    <property type="protein sequence ID" value="SDR34152.1"/>
    <property type="molecule type" value="Genomic_DNA"/>
</dbReference>
<dbReference type="InterPro" id="IPR050266">
    <property type="entry name" value="AB_hydrolase_sf"/>
</dbReference>
<dbReference type="InterPro" id="IPR029058">
    <property type="entry name" value="AB_hydrolase_fold"/>
</dbReference>
<dbReference type="PANTHER" id="PTHR43798">
    <property type="entry name" value="MONOACYLGLYCEROL LIPASE"/>
    <property type="match status" value="1"/>
</dbReference>
<proteinExistence type="predicted"/>
<dbReference type="Pfam" id="PF00561">
    <property type="entry name" value="Abhydrolase_1"/>
    <property type="match status" value="1"/>
</dbReference>